<dbReference type="Proteomes" id="UP000583800">
    <property type="component" value="Unassembled WGS sequence"/>
</dbReference>
<keyword evidence="3" id="KW-0813">Transport</keyword>
<dbReference type="PIRSF" id="PIRSF002741">
    <property type="entry name" value="MppA"/>
    <property type="match status" value="1"/>
</dbReference>
<proteinExistence type="inferred from homology"/>
<sequence length="525" mass="55614">MIKTMRVPSTPRRRQAASALLALGAMLSAGACSVANSGPETSSGGAAANTVRIVLPEEPPTLEPCDASLTATGRVTRANITEALTERDPGTGRLQPALATEWKQDSPTEWTFTLRPGVKFHDGTAFDAKAAAFSIDRTVGSEIDCNVDGYVFGGIELTATAVDDTTLKVKTAKPDPILPLRLSFVEIVPATTSATGKVREPVGTGPYKIAKWDTGRSLRLERHAGYWGKAPEFAAAEYVWRAEGSIRAAMVKSDEADVAIGLAPEDGAGDSAVQYPNNETSYLRIDATKAPLNDIRVRQAINYAIDRDGLVASVFAGLGKPAGQLVPEGVTGHSSAVQAWPHDMAQAKKLVAEAKAAGVPTDTPIKIIGRNGIYPKAAEAMEVVQNSLIEAGLKVEIEMLDVNAWLEYLLRPFPKNLGPTLLQAQHGNQAGDAAFTMGQIYGSKGAQSSYGTSELDSMIAAAEQASGEERQTAFAKALEHQSKDVVRDAVLAHMTGILALSPRVTYKPNAATNDEMRLADMHPAG</sequence>
<dbReference type="AlphaFoldDB" id="A0A7X0C037"/>
<reference evidence="7 8" key="1">
    <citation type="submission" date="2020-08" db="EMBL/GenBank/DDBJ databases">
        <title>Sequencing the genomes of 1000 actinobacteria strains.</title>
        <authorList>
            <person name="Klenk H.-P."/>
        </authorList>
    </citation>
    <scope>NUCLEOTIDE SEQUENCE [LARGE SCALE GENOMIC DNA]</scope>
    <source>
        <strain evidence="7 8">DSM 45913</strain>
    </source>
</reference>
<dbReference type="CDD" id="cd08491">
    <property type="entry name" value="PBP2_NikA_DppA_OppA_like_12"/>
    <property type="match status" value="1"/>
</dbReference>
<keyword evidence="4 5" id="KW-0732">Signal</keyword>
<dbReference type="SUPFAM" id="SSF53850">
    <property type="entry name" value="Periplasmic binding protein-like II"/>
    <property type="match status" value="1"/>
</dbReference>
<dbReference type="GO" id="GO:1904680">
    <property type="term" value="F:peptide transmembrane transporter activity"/>
    <property type="evidence" value="ECO:0007669"/>
    <property type="project" value="TreeGrafter"/>
</dbReference>
<name>A0A7X0C037_9ACTN</name>
<evidence type="ECO:0000256" key="1">
    <source>
        <dbReference type="ARBA" id="ARBA00004196"/>
    </source>
</evidence>
<feature type="signal peptide" evidence="5">
    <location>
        <begin position="1"/>
        <end position="31"/>
    </location>
</feature>
<dbReference type="InterPro" id="IPR000914">
    <property type="entry name" value="SBP_5_dom"/>
</dbReference>
<dbReference type="GO" id="GO:0030313">
    <property type="term" value="C:cell envelope"/>
    <property type="evidence" value="ECO:0007669"/>
    <property type="project" value="UniProtKB-SubCell"/>
</dbReference>
<evidence type="ECO:0000313" key="7">
    <source>
        <dbReference type="EMBL" id="MBB6346032.1"/>
    </source>
</evidence>
<dbReference type="Gene3D" id="3.90.76.10">
    <property type="entry name" value="Dipeptide-binding Protein, Domain 1"/>
    <property type="match status" value="1"/>
</dbReference>
<evidence type="ECO:0000313" key="8">
    <source>
        <dbReference type="Proteomes" id="UP000583800"/>
    </source>
</evidence>
<evidence type="ECO:0000256" key="5">
    <source>
        <dbReference type="SAM" id="SignalP"/>
    </source>
</evidence>
<dbReference type="GO" id="GO:0043190">
    <property type="term" value="C:ATP-binding cassette (ABC) transporter complex"/>
    <property type="evidence" value="ECO:0007669"/>
    <property type="project" value="InterPro"/>
</dbReference>
<feature type="chain" id="PRO_5039731654" evidence="5">
    <location>
        <begin position="32"/>
        <end position="525"/>
    </location>
</feature>
<dbReference type="PANTHER" id="PTHR30290">
    <property type="entry name" value="PERIPLASMIC BINDING COMPONENT OF ABC TRANSPORTER"/>
    <property type="match status" value="1"/>
</dbReference>
<protein>
    <submittedName>
        <fullName evidence="7">Peptide/nickel transport system substrate-binding protein</fullName>
    </submittedName>
</protein>
<dbReference type="InterPro" id="IPR030678">
    <property type="entry name" value="Peptide/Ni-bd"/>
</dbReference>
<evidence type="ECO:0000259" key="6">
    <source>
        <dbReference type="Pfam" id="PF00496"/>
    </source>
</evidence>
<evidence type="ECO:0000256" key="4">
    <source>
        <dbReference type="ARBA" id="ARBA00022729"/>
    </source>
</evidence>
<dbReference type="GO" id="GO:0042597">
    <property type="term" value="C:periplasmic space"/>
    <property type="evidence" value="ECO:0007669"/>
    <property type="project" value="UniProtKB-ARBA"/>
</dbReference>
<dbReference type="PROSITE" id="PS51257">
    <property type="entry name" value="PROKAR_LIPOPROTEIN"/>
    <property type="match status" value="1"/>
</dbReference>
<feature type="domain" description="Solute-binding protein family 5" evidence="6">
    <location>
        <begin position="94"/>
        <end position="407"/>
    </location>
</feature>
<accession>A0A7X0C037</accession>
<keyword evidence="8" id="KW-1185">Reference proteome</keyword>
<dbReference type="GO" id="GO:0015833">
    <property type="term" value="P:peptide transport"/>
    <property type="evidence" value="ECO:0007669"/>
    <property type="project" value="TreeGrafter"/>
</dbReference>
<dbReference type="Gene3D" id="3.40.190.10">
    <property type="entry name" value="Periplasmic binding protein-like II"/>
    <property type="match status" value="1"/>
</dbReference>
<evidence type="ECO:0000256" key="2">
    <source>
        <dbReference type="ARBA" id="ARBA00005695"/>
    </source>
</evidence>
<dbReference type="InterPro" id="IPR039424">
    <property type="entry name" value="SBP_5"/>
</dbReference>
<dbReference type="PANTHER" id="PTHR30290:SF10">
    <property type="entry name" value="PERIPLASMIC OLIGOPEPTIDE-BINDING PROTEIN-RELATED"/>
    <property type="match status" value="1"/>
</dbReference>
<comment type="similarity">
    <text evidence="2">Belongs to the bacterial solute-binding protein 5 family.</text>
</comment>
<organism evidence="7 8">
    <name type="scientific">Nonomuraea muscovyensis</name>
    <dbReference type="NCBI Taxonomy" id="1124761"/>
    <lineage>
        <taxon>Bacteria</taxon>
        <taxon>Bacillati</taxon>
        <taxon>Actinomycetota</taxon>
        <taxon>Actinomycetes</taxon>
        <taxon>Streptosporangiales</taxon>
        <taxon>Streptosporangiaceae</taxon>
        <taxon>Nonomuraea</taxon>
    </lineage>
</organism>
<dbReference type="EMBL" id="JACHJB010000001">
    <property type="protein sequence ID" value="MBB6346032.1"/>
    <property type="molecule type" value="Genomic_DNA"/>
</dbReference>
<gene>
    <name evidence="7" type="ORF">FHU36_002541</name>
</gene>
<evidence type="ECO:0000256" key="3">
    <source>
        <dbReference type="ARBA" id="ARBA00022448"/>
    </source>
</evidence>
<dbReference type="Pfam" id="PF00496">
    <property type="entry name" value="SBP_bac_5"/>
    <property type="match status" value="1"/>
</dbReference>
<comment type="subcellular location">
    <subcellularLocation>
        <location evidence="1">Cell envelope</location>
    </subcellularLocation>
</comment>
<dbReference type="Gene3D" id="3.10.105.10">
    <property type="entry name" value="Dipeptide-binding Protein, Domain 3"/>
    <property type="match status" value="1"/>
</dbReference>
<dbReference type="RefSeq" id="WP_185083891.1">
    <property type="nucleotide sequence ID" value="NZ_JACHJB010000001.1"/>
</dbReference>
<comment type="caution">
    <text evidence="7">The sequence shown here is derived from an EMBL/GenBank/DDBJ whole genome shotgun (WGS) entry which is preliminary data.</text>
</comment>